<dbReference type="PANTHER" id="PTHR31639:SF237">
    <property type="entry name" value="F-BOX DOMAIN-CONTAINING PROTEIN"/>
    <property type="match status" value="1"/>
</dbReference>
<keyword evidence="2" id="KW-1185">Reference proteome</keyword>
<protein>
    <recommendedName>
        <fullName evidence="3">FBD domain-containing protein</fullName>
    </recommendedName>
</protein>
<comment type="caution">
    <text evidence="1">The sequence shown here is derived from an EMBL/GenBank/DDBJ whole genome shotgun (WGS) entry which is preliminary data.</text>
</comment>
<dbReference type="OrthoDB" id="629734at2759"/>
<reference evidence="1" key="1">
    <citation type="journal article" date="2020" name="bioRxiv">
        <title>Hybrid origin of Populus tomentosa Carr. identified through genome sequencing and phylogenomic analysis.</title>
        <authorList>
            <person name="An X."/>
            <person name="Gao K."/>
            <person name="Chen Z."/>
            <person name="Li J."/>
            <person name="Yang X."/>
            <person name="Yang X."/>
            <person name="Zhou J."/>
            <person name="Guo T."/>
            <person name="Zhao T."/>
            <person name="Huang S."/>
            <person name="Miao D."/>
            <person name="Khan W.U."/>
            <person name="Rao P."/>
            <person name="Ye M."/>
            <person name="Lei B."/>
            <person name="Liao W."/>
            <person name="Wang J."/>
            <person name="Ji L."/>
            <person name="Li Y."/>
            <person name="Guo B."/>
            <person name="Mustafa N.S."/>
            <person name="Li S."/>
            <person name="Yun Q."/>
            <person name="Keller S.R."/>
            <person name="Mao J."/>
            <person name="Zhang R."/>
            <person name="Strauss S.H."/>
        </authorList>
    </citation>
    <scope>NUCLEOTIDE SEQUENCE</scope>
    <source>
        <strain evidence="1">GM15</strain>
        <tissue evidence="1">Leaf</tissue>
    </source>
</reference>
<sequence>MLLSKSRPIPTSVLVFPIYLAERLPMGDGFDKCVRMYSDRPVVENRMVKFITRALFLHQGPVHKFQLSTSYLQCFPDIDQWIHFLSRSDIKELLIRLELFRCKFDPPPAFKGFLCLRSLSLHQVLVAPEIFVLKILLVVMSVSMYMNDDIAEYFEPSSSCNFIKFLGGVPLLERLVVHSYFANVIPCDYPGTLAITYSRLKIIELYQVSFEDTKEIRVVLCLITNSPNLKEFRISGSSTTVAAVEVPDLGFWAEECPEDCTFKQLKVANSPVLETLCITPCVYVMDGILNMLVQLVRFRRASAEAEITFTQDETPCTTRKASFLVDVCDIITSMKYIILTSCTKSCQILYLFPSGVLHNNIDFSSSKQNKERYISMY</sequence>
<accession>A0A8X7ZM14</accession>
<organism evidence="1 2">
    <name type="scientific">Populus tomentosa</name>
    <name type="common">Chinese white poplar</name>
    <dbReference type="NCBI Taxonomy" id="118781"/>
    <lineage>
        <taxon>Eukaryota</taxon>
        <taxon>Viridiplantae</taxon>
        <taxon>Streptophyta</taxon>
        <taxon>Embryophyta</taxon>
        <taxon>Tracheophyta</taxon>
        <taxon>Spermatophyta</taxon>
        <taxon>Magnoliopsida</taxon>
        <taxon>eudicotyledons</taxon>
        <taxon>Gunneridae</taxon>
        <taxon>Pentapetalae</taxon>
        <taxon>rosids</taxon>
        <taxon>fabids</taxon>
        <taxon>Malpighiales</taxon>
        <taxon>Salicaceae</taxon>
        <taxon>Saliceae</taxon>
        <taxon>Populus</taxon>
    </lineage>
</organism>
<dbReference type="Proteomes" id="UP000886885">
    <property type="component" value="Chromosome 8A"/>
</dbReference>
<proteinExistence type="predicted"/>
<evidence type="ECO:0008006" key="3">
    <source>
        <dbReference type="Google" id="ProtNLM"/>
    </source>
</evidence>
<evidence type="ECO:0000313" key="1">
    <source>
        <dbReference type="EMBL" id="KAG6765775.1"/>
    </source>
</evidence>
<name>A0A8X7ZM14_POPTO</name>
<dbReference type="EMBL" id="JAAWWB010000015">
    <property type="protein sequence ID" value="KAG6765775.1"/>
    <property type="molecule type" value="Genomic_DNA"/>
</dbReference>
<evidence type="ECO:0000313" key="2">
    <source>
        <dbReference type="Proteomes" id="UP000886885"/>
    </source>
</evidence>
<dbReference type="AlphaFoldDB" id="A0A8X7ZM14"/>
<gene>
    <name evidence="1" type="ORF">POTOM_029832</name>
</gene>
<dbReference type="PANTHER" id="PTHR31639">
    <property type="entry name" value="F-BOX PROTEIN-LIKE"/>
    <property type="match status" value="1"/>
</dbReference>